<dbReference type="EMBL" id="LR797264">
    <property type="protein sequence ID" value="CAB4198126.1"/>
    <property type="molecule type" value="Genomic_DNA"/>
</dbReference>
<sequence>MTRTTKHVIMLIESRKVSNQLHQLILATYLTASYQNGIDATKRYIAMIGEDVSDYNIPTKKQWYNINKKKLQSIVLHGNITTVDRRRMN</sequence>
<proteinExistence type="predicted"/>
<accession>A0A6J5RVE2</accession>
<protein>
    <submittedName>
        <fullName evidence="1">Uncharacterized protein</fullName>
    </submittedName>
</protein>
<evidence type="ECO:0000313" key="1">
    <source>
        <dbReference type="EMBL" id="CAB4198126.1"/>
    </source>
</evidence>
<gene>
    <name evidence="1" type="ORF">UFOVP1323_66</name>
</gene>
<reference evidence="1" key="1">
    <citation type="submission" date="2020-05" db="EMBL/GenBank/DDBJ databases">
        <authorList>
            <person name="Chiriac C."/>
            <person name="Salcher M."/>
            <person name="Ghai R."/>
            <person name="Kavagutti S V."/>
        </authorList>
    </citation>
    <scope>NUCLEOTIDE SEQUENCE</scope>
</reference>
<name>A0A6J5RVE2_9CAUD</name>
<organism evidence="1">
    <name type="scientific">uncultured Caudovirales phage</name>
    <dbReference type="NCBI Taxonomy" id="2100421"/>
    <lineage>
        <taxon>Viruses</taxon>
        <taxon>Duplodnaviria</taxon>
        <taxon>Heunggongvirae</taxon>
        <taxon>Uroviricota</taxon>
        <taxon>Caudoviricetes</taxon>
        <taxon>Peduoviridae</taxon>
        <taxon>Maltschvirus</taxon>
        <taxon>Maltschvirus maltsch</taxon>
    </lineage>
</organism>